<dbReference type="RefSeq" id="WP_081824866.1">
    <property type="nucleotide sequence ID" value="NZ_BNAB01000013.1"/>
</dbReference>
<keyword evidence="9" id="KW-1185">Reference proteome</keyword>
<dbReference type="InterPro" id="IPR036737">
    <property type="entry name" value="OmpA-like_sf"/>
</dbReference>
<dbReference type="Gene3D" id="3.40.1520.20">
    <property type="match status" value="2"/>
</dbReference>
<comment type="subcellular location">
    <subcellularLocation>
        <location evidence="1">Cell outer membrane</location>
    </subcellularLocation>
</comment>
<dbReference type="SUPFAM" id="SSF103088">
    <property type="entry name" value="OmpA-like"/>
    <property type="match status" value="1"/>
</dbReference>
<dbReference type="PRINTS" id="PR01021">
    <property type="entry name" value="OMPADOMAIN"/>
</dbReference>
<evidence type="ECO:0000256" key="4">
    <source>
        <dbReference type="PROSITE-ProRule" id="PRU00473"/>
    </source>
</evidence>
<dbReference type="GO" id="GO:0009279">
    <property type="term" value="C:cell outer membrane"/>
    <property type="evidence" value="ECO:0007669"/>
    <property type="project" value="UniProtKB-SubCell"/>
</dbReference>
<dbReference type="Gene3D" id="3.30.1330.60">
    <property type="entry name" value="OmpA-like domain"/>
    <property type="match status" value="1"/>
</dbReference>
<dbReference type="PROSITE" id="PS51123">
    <property type="entry name" value="OMPA_2"/>
    <property type="match status" value="1"/>
</dbReference>
<proteinExistence type="predicted"/>
<organism evidence="7 10">
    <name type="scientific">Allgaiera indica</name>
    <dbReference type="NCBI Taxonomy" id="765699"/>
    <lineage>
        <taxon>Bacteria</taxon>
        <taxon>Pseudomonadati</taxon>
        <taxon>Pseudomonadota</taxon>
        <taxon>Alphaproteobacteria</taxon>
        <taxon>Rhodobacterales</taxon>
        <taxon>Paracoccaceae</taxon>
        <taxon>Allgaiera</taxon>
    </lineage>
</organism>
<name>A0AAN4USQ1_9RHOB</name>
<comment type="caution">
    <text evidence="7">The sequence shown here is derived from an EMBL/GenBank/DDBJ whole genome shotgun (WGS) entry which is preliminary data.</text>
</comment>
<dbReference type="PANTHER" id="PTHR30329:SF21">
    <property type="entry name" value="LIPOPROTEIN YIAD-RELATED"/>
    <property type="match status" value="1"/>
</dbReference>
<keyword evidence="2 4" id="KW-0472">Membrane</keyword>
<dbReference type="PANTHER" id="PTHR30329">
    <property type="entry name" value="STATOR ELEMENT OF FLAGELLAR MOTOR COMPLEX"/>
    <property type="match status" value="1"/>
</dbReference>
<dbReference type="Proteomes" id="UP000634647">
    <property type="component" value="Unassembled WGS sequence"/>
</dbReference>
<dbReference type="InterPro" id="IPR050330">
    <property type="entry name" value="Bact_OuterMem_StrucFunc"/>
</dbReference>
<dbReference type="Proteomes" id="UP000199541">
    <property type="component" value="Unassembled WGS sequence"/>
</dbReference>
<dbReference type="CDD" id="cd07185">
    <property type="entry name" value="OmpA_C-like"/>
    <property type="match status" value="1"/>
</dbReference>
<evidence type="ECO:0000256" key="1">
    <source>
        <dbReference type="ARBA" id="ARBA00004442"/>
    </source>
</evidence>
<dbReference type="InterPro" id="IPR006665">
    <property type="entry name" value="OmpA-like"/>
</dbReference>
<evidence type="ECO:0000313" key="10">
    <source>
        <dbReference type="Proteomes" id="UP000634647"/>
    </source>
</evidence>
<dbReference type="EMBL" id="FNOB01000016">
    <property type="protein sequence ID" value="SDX44266.1"/>
    <property type="molecule type" value="Genomic_DNA"/>
</dbReference>
<sequence length="686" mass="71684">MRHFQSMLALAAFVLAAALSYLGALWGVSVVEARSAEVVHERLSQAGLDWVHVSPDGLLLHLTGTAPTEATRLRAISVASSQVDPSRVLDNMSVTPPKQITAPRFSVELLRNESGISLIGLVPDSTGHDPILKKVDPLAGKGKVTDMLETADYPAPRHWSEALDFGLAALAKLPRSKISIAADRVSITAISDSIDAKRQLEAELAQMAPSDLKVALSISAPRPVITPFTLRFVSDETGARFDACSADTDAARSQIIAAAIAAGAKGKIHCTVGLGVPSPQWGKAVVDGIRAVQALGRASITFSDADVTLLGDSSVSQTKFDRVAGDLEAKLPDVFSLKATLAKKKTDQGKGPVEFVATLSPDGQVEMHGRLGSALTRTAVTSYARAAFPDQGVYNATRIDKEVPDGWPVRVLAGLQALSYLHRGALLVRPDTVNVTGISGDQDASDEVSRVLSDKLGQGQAFKVSVKYDKKLDPNAGLPSPQECVDTVNGILKKHQITFDPGSDKIDGAASSVMDQVADALRNCTRVPILIAGYTDNQGRAEMNLALSQKRAQAVLNGLLARRVSIANFRAKGFGEADPIADNSTQAGREENRRIEFSLIASSKPATAAPGTDGAQGPKTAPSKDTPGGATSSGVDKAAPAGPGKTAAPSQDGSADQNAAGAPSGEKSAPTANGEAAIRPKLRPKK</sequence>
<feature type="compositionally biased region" description="Low complexity" evidence="5">
    <location>
        <begin position="637"/>
        <end position="649"/>
    </location>
</feature>
<feature type="region of interest" description="Disordered" evidence="5">
    <location>
        <begin position="600"/>
        <end position="686"/>
    </location>
</feature>
<dbReference type="AlphaFoldDB" id="A0AAN4USQ1"/>
<keyword evidence="3" id="KW-0998">Cell outer membrane</keyword>
<evidence type="ECO:0000256" key="2">
    <source>
        <dbReference type="ARBA" id="ARBA00023136"/>
    </source>
</evidence>
<gene>
    <name evidence="7" type="ORF">GCM10008024_27470</name>
    <name evidence="8" type="ORF">SAMN05444006_11656</name>
</gene>
<evidence type="ECO:0000256" key="3">
    <source>
        <dbReference type="ARBA" id="ARBA00023237"/>
    </source>
</evidence>
<evidence type="ECO:0000256" key="5">
    <source>
        <dbReference type="SAM" id="MobiDB-lite"/>
    </source>
</evidence>
<dbReference type="EMBL" id="BNAB01000013">
    <property type="protein sequence ID" value="GHE03573.1"/>
    <property type="molecule type" value="Genomic_DNA"/>
</dbReference>
<reference evidence="7" key="3">
    <citation type="submission" date="2023-06" db="EMBL/GenBank/DDBJ databases">
        <authorList>
            <person name="Sun Q."/>
            <person name="Zhou Y."/>
        </authorList>
    </citation>
    <scope>NUCLEOTIDE SEQUENCE</scope>
    <source>
        <strain evidence="7">CGMCC 1.10859</strain>
    </source>
</reference>
<evidence type="ECO:0000313" key="7">
    <source>
        <dbReference type="EMBL" id="GHE03573.1"/>
    </source>
</evidence>
<feature type="domain" description="OmpA-like" evidence="6">
    <location>
        <begin position="486"/>
        <end position="603"/>
    </location>
</feature>
<dbReference type="InterPro" id="IPR006664">
    <property type="entry name" value="OMP_bac"/>
</dbReference>
<reference evidence="7" key="1">
    <citation type="journal article" date="2014" name="Int. J. Syst. Evol. Microbiol.">
        <title>Complete genome sequence of Corynebacterium casei LMG S-19264T (=DSM 44701T), isolated from a smear-ripened cheese.</title>
        <authorList>
            <consortium name="US DOE Joint Genome Institute (JGI-PGF)"/>
            <person name="Walter F."/>
            <person name="Albersmeier A."/>
            <person name="Kalinowski J."/>
            <person name="Ruckert C."/>
        </authorList>
    </citation>
    <scope>NUCLEOTIDE SEQUENCE</scope>
    <source>
        <strain evidence="7">CGMCC 1.10859</strain>
    </source>
</reference>
<evidence type="ECO:0000313" key="8">
    <source>
        <dbReference type="EMBL" id="SDX44266.1"/>
    </source>
</evidence>
<dbReference type="Pfam" id="PF00691">
    <property type="entry name" value="OmpA"/>
    <property type="match status" value="1"/>
</dbReference>
<evidence type="ECO:0000313" key="9">
    <source>
        <dbReference type="Proteomes" id="UP000199541"/>
    </source>
</evidence>
<protein>
    <submittedName>
        <fullName evidence="7">Membrane protein</fullName>
    </submittedName>
    <submittedName>
        <fullName evidence="8">OmpA-OmpF porin, OOP family</fullName>
    </submittedName>
</protein>
<reference evidence="8 9" key="2">
    <citation type="submission" date="2016-10" db="EMBL/GenBank/DDBJ databases">
        <authorList>
            <person name="Varghese N."/>
            <person name="Submissions S."/>
        </authorList>
    </citation>
    <scope>NUCLEOTIDE SEQUENCE [LARGE SCALE GENOMIC DNA]</scope>
    <source>
        <strain evidence="8 9">DSM 24802</strain>
    </source>
</reference>
<evidence type="ECO:0000259" key="6">
    <source>
        <dbReference type="PROSITE" id="PS51123"/>
    </source>
</evidence>
<accession>A0AAN4USQ1</accession>